<feature type="region of interest" description="Disordered" evidence="9">
    <location>
        <begin position="241"/>
        <end position="273"/>
    </location>
</feature>
<dbReference type="InterPro" id="IPR001128">
    <property type="entry name" value="Cyt_P450"/>
</dbReference>
<dbReference type="EMBL" id="CP021748">
    <property type="protein sequence ID" value="ARX81292.1"/>
    <property type="molecule type" value="Genomic_DNA"/>
</dbReference>
<evidence type="ECO:0000256" key="9">
    <source>
        <dbReference type="SAM" id="MobiDB-lite"/>
    </source>
</evidence>
<organism evidence="10 11">
    <name type="scientific">Streptomyces alboflavus</name>
    <dbReference type="NCBI Taxonomy" id="67267"/>
    <lineage>
        <taxon>Bacteria</taxon>
        <taxon>Bacillati</taxon>
        <taxon>Actinomycetota</taxon>
        <taxon>Actinomycetes</taxon>
        <taxon>Kitasatosporales</taxon>
        <taxon>Streptomycetaceae</taxon>
        <taxon>Streptomyces</taxon>
    </lineage>
</organism>
<protein>
    <submittedName>
        <fullName evidence="10">Cytochrome P450</fullName>
    </submittedName>
</protein>
<dbReference type="GO" id="GO:0004497">
    <property type="term" value="F:monooxygenase activity"/>
    <property type="evidence" value="ECO:0007669"/>
    <property type="project" value="UniProtKB-KW"/>
</dbReference>
<dbReference type="InterPro" id="IPR017972">
    <property type="entry name" value="Cyt_P450_CS"/>
</dbReference>
<dbReference type="Gene3D" id="1.10.630.10">
    <property type="entry name" value="Cytochrome P450"/>
    <property type="match status" value="1"/>
</dbReference>
<accession>A0A1Z1W4G0</accession>
<evidence type="ECO:0000256" key="1">
    <source>
        <dbReference type="ARBA" id="ARBA00010617"/>
    </source>
</evidence>
<evidence type="ECO:0000256" key="6">
    <source>
        <dbReference type="ARBA" id="ARBA00023033"/>
    </source>
</evidence>
<dbReference type="PANTHER" id="PTHR24291:SF50">
    <property type="entry name" value="BIFUNCTIONAL ALBAFLAVENONE MONOOXYGENASE_TERPENE SYNTHASE"/>
    <property type="match status" value="1"/>
</dbReference>
<keyword evidence="5 7" id="KW-0408">Iron</keyword>
<comment type="cofactor">
    <cofactor evidence="7">
        <name>heme</name>
        <dbReference type="ChEBI" id="CHEBI:30413"/>
    </cofactor>
</comment>
<dbReference type="InterPro" id="IPR002401">
    <property type="entry name" value="Cyt_P450_E_grp-I"/>
</dbReference>
<dbReference type="InterPro" id="IPR050196">
    <property type="entry name" value="Cytochrome_P450_Monoox"/>
</dbReference>
<dbReference type="eggNOG" id="COG2124">
    <property type="taxonomic scope" value="Bacteria"/>
</dbReference>
<evidence type="ECO:0000256" key="4">
    <source>
        <dbReference type="ARBA" id="ARBA00023002"/>
    </source>
</evidence>
<dbReference type="GO" id="GO:0016705">
    <property type="term" value="F:oxidoreductase activity, acting on paired donors, with incorporation or reduction of molecular oxygen"/>
    <property type="evidence" value="ECO:0007669"/>
    <property type="project" value="InterPro"/>
</dbReference>
<evidence type="ECO:0000256" key="3">
    <source>
        <dbReference type="ARBA" id="ARBA00022723"/>
    </source>
</evidence>
<dbReference type="SUPFAM" id="SSF48264">
    <property type="entry name" value="Cytochrome P450"/>
    <property type="match status" value="1"/>
</dbReference>
<dbReference type="PROSITE" id="PS00086">
    <property type="entry name" value="CYTOCHROME_P450"/>
    <property type="match status" value="1"/>
</dbReference>
<evidence type="ECO:0000313" key="11">
    <source>
        <dbReference type="Proteomes" id="UP000195880"/>
    </source>
</evidence>
<feature type="compositionally biased region" description="Low complexity" evidence="9">
    <location>
        <begin position="242"/>
        <end position="251"/>
    </location>
</feature>
<keyword evidence="3 7" id="KW-0479">Metal-binding</keyword>
<keyword evidence="4 8" id="KW-0560">Oxidoreductase</keyword>
<name>A0A1Z1W4G0_9ACTN</name>
<dbReference type="GO" id="GO:0020037">
    <property type="term" value="F:heme binding"/>
    <property type="evidence" value="ECO:0007669"/>
    <property type="project" value="InterPro"/>
</dbReference>
<dbReference type="PRINTS" id="PR00385">
    <property type="entry name" value="P450"/>
</dbReference>
<dbReference type="InterPro" id="IPR036396">
    <property type="entry name" value="Cyt_P450_sf"/>
</dbReference>
<keyword evidence="6 8" id="KW-0503">Monooxygenase</keyword>
<proteinExistence type="inferred from homology"/>
<sequence>MSSQPFTTGTAPGALPGLGHVWPLMRRPIEFLTSLPAHGDLVEIRLGPTRVYVPCHPELLRQTLTDDRTFDKGGKYYDRARAMAGNGVATCAHKDHRRQRRLLQPAFHPTRLEAYATTMEQEVRALTDSWGDAEIIDAYPVLYALALRTVTRTLFSTRVTDAVVADIQHSFDIAFSGFFRQMFMPPALLRLPLPANLRHQRALRNLNGIVDRVLRDSTAGESGEADARNVLSVLLASRKSAADPGTGDADAGTGGTGTGGAGTGDGAAGATGADGRAADAEIHDQVVTVLAAGSETVASTLTWAMYLLARNPAAQRRLQEEADSVLGGRPARWDDLPRLPHTHRVITETIRLYPPGWLFTRVTTADVTLAGRHLRAGTTVVISPVPVHRNTGIFRRAADFDPDRWLPERTSGLPRGAFAGFGTGPRKCIGDTFGVAECVLALTAVASHWSIGCAPGADIRPVPLAAFYRPRRLRLELNRRAGHDA</sequence>
<dbReference type="PANTHER" id="PTHR24291">
    <property type="entry name" value="CYTOCHROME P450 FAMILY 4"/>
    <property type="match status" value="1"/>
</dbReference>
<dbReference type="RefSeq" id="WP_237306888.1">
    <property type="nucleotide sequence ID" value="NZ_CP021748.1"/>
</dbReference>
<comment type="similarity">
    <text evidence="1 8">Belongs to the cytochrome P450 family.</text>
</comment>
<evidence type="ECO:0000256" key="2">
    <source>
        <dbReference type="ARBA" id="ARBA00022617"/>
    </source>
</evidence>
<dbReference type="STRING" id="67267.GCA_000716675_02713"/>
<reference evidence="10 11" key="1">
    <citation type="submission" date="2017-05" db="EMBL/GenBank/DDBJ databases">
        <title>Streptomyces alboflavus Genome sequencing and assembly.</title>
        <authorList>
            <person name="Wang Y."/>
            <person name="Du B."/>
            <person name="Ding Y."/>
            <person name="Liu H."/>
            <person name="Hou Q."/>
            <person name="Liu K."/>
            <person name="Wang C."/>
            <person name="Yao L."/>
        </authorList>
    </citation>
    <scope>NUCLEOTIDE SEQUENCE [LARGE SCALE GENOMIC DNA]</scope>
    <source>
        <strain evidence="10 11">MDJK44</strain>
    </source>
</reference>
<keyword evidence="2 7" id="KW-0349">Heme</keyword>
<dbReference type="GO" id="GO:0005506">
    <property type="term" value="F:iron ion binding"/>
    <property type="evidence" value="ECO:0007669"/>
    <property type="project" value="InterPro"/>
</dbReference>
<keyword evidence="11" id="KW-1185">Reference proteome</keyword>
<evidence type="ECO:0000256" key="8">
    <source>
        <dbReference type="RuleBase" id="RU000461"/>
    </source>
</evidence>
<evidence type="ECO:0000313" key="10">
    <source>
        <dbReference type="EMBL" id="ARX81292.1"/>
    </source>
</evidence>
<dbReference type="Proteomes" id="UP000195880">
    <property type="component" value="Chromosome"/>
</dbReference>
<gene>
    <name evidence="10" type="primary">ptlI</name>
    <name evidence="10" type="ORF">SMD44_00690</name>
</gene>
<evidence type="ECO:0000256" key="7">
    <source>
        <dbReference type="PIRSR" id="PIRSR602401-1"/>
    </source>
</evidence>
<feature type="compositionally biased region" description="Gly residues" evidence="9">
    <location>
        <begin position="252"/>
        <end position="269"/>
    </location>
</feature>
<dbReference type="PRINTS" id="PR00463">
    <property type="entry name" value="EP450I"/>
</dbReference>
<evidence type="ECO:0000256" key="5">
    <source>
        <dbReference type="ARBA" id="ARBA00023004"/>
    </source>
</evidence>
<dbReference type="Pfam" id="PF00067">
    <property type="entry name" value="p450"/>
    <property type="match status" value="2"/>
</dbReference>
<dbReference type="KEGG" id="salf:SMD44_00690"/>
<feature type="binding site" description="axial binding residue" evidence="7">
    <location>
        <position position="428"/>
    </location>
    <ligand>
        <name>heme</name>
        <dbReference type="ChEBI" id="CHEBI:30413"/>
    </ligand>
    <ligandPart>
        <name>Fe</name>
        <dbReference type="ChEBI" id="CHEBI:18248"/>
    </ligandPart>
</feature>
<dbReference type="AlphaFoldDB" id="A0A1Z1W4G0"/>
<dbReference type="CDD" id="cd11049">
    <property type="entry name" value="CYP170A1-like"/>
    <property type="match status" value="1"/>
</dbReference>